<reference evidence="1" key="1">
    <citation type="submission" date="2020-07" db="EMBL/GenBank/DDBJ databases">
        <title>Huge and variable diversity of episymbiotic CPR bacteria and DPANN archaea in groundwater ecosystems.</title>
        <authorList>
            <person name="He C.Y."/>
            <person name="Keren R."/>
            <person name="Whittaker M."/>
            <person name="Farag I.F."/>
            <person name="Doudna J."/>
            <person name="Cate J.H.D."/>
            <person name="Banfield J.F."/>
        </authorList>
    </citation>
    <scope>NUCLEOTIDE SEQUENCE</scope>
    <source>
        <strain evidence="1">NC_groundwater_1664_Pr3_B-0.1um_52_9</strain>
    </source>
</reference>
<evidence type="ECO:0008006" key="3">
    <source>
        <dbReference type="Google" id="ProtNLM"/>
    </source>
</evidence>
<dbReference type="AlphaFoldDB" id="A0A9D6V688"/>
<dbReference type="Proteomes" id="UP000807825">
    <property type="component" value="Unassembled WGS sequence"/>
</dbReference>
<proteinExistence type="predicted"/>
<evidence type="ECO:0000313" key="2">
    <source>
        <dbReference type="Proteomes" id="UP000807825"/>
    </source>
</evidence>
<gene>
    <name evidence="1" type="ORF">HY912_24340</name>
</gene>
<accession>A0A9D6V688</accession>
<protein>
    <recommendedName>
        <fullName evidence="3">PilZ domain-containing protein</fullName>
    </recommendedName>
</protein>
<organism evidence="1 2">
    <name type="scientific">Desulfomonile tiedjei</name>
    <dbReference type="NCBI Taxonomy" id="2358"/>
    <lineage>
        <taxon>Bacteria</taxon>
        <taxon>Pseudomonadati</taxon>
        <taxon>Thermodesulfobacteriota</taxon>
        <taxon>Desulfomonilia</taxon>
        <taxon>Desulfomonilales</taxon>
        <taxon>Desulfomonilaceae</taxon>
        <taxon>Desulfomonile</taxon>
    </lineage>
</organism>
<sequence>MSQGGKLDILAIHKDIRKGMGDSELMAKHGLSAVQLNGVINQASECGAIRLINAKELLGDIRLGMSNRAIMEKYGLSKKALKIVFQKLAGVGVALFRRKRRPVSKIVINVQEIVADIRSRMTETELMRLYNLSSRGLQSTFWKLVQSGAVTWDEVLGLAPAEDSPVIFPKIRKWLRGYPIFFIAVCEEGNPMNIGKMTDLSEKGVGVKGIFARVGDTKTLIIAPVGIFDLKPFSVNGICRWCNPGISGELSNAGFEINLDENGLAKVEELLQFVTLTLA</sequence>
<evidence type="ECO:0000313" key="1">
    <source>
        <dbReference type="EMBL" id="MBI5252638.1"/>
    </source>
</evidence>
<dbReference type="EMBL" id="JACRDE010000631">
    <property type="protein sequence ID" value="MBI5252638.1"/>
    <property type="molecule type" value="Genomic_DNA"/>
</dbReference>
<name>A0A9D6V688_9BACT</name>
<comment type="caution">
    <text evidence="1">The sequence shown here is derived from an EMBL/GenBank/DDBJ whole genome shotgun (WGS) entry which is preliminary data.</text>
</comment>